<name>A0ABV3SG12_9HYPH</name>
<proteinExistence type="predicted"/>
<evidence type="ECO:0000313" key="3">
    <source>
        <dbReference type="Proteomes" id="UP001556692"/>
    </source>
</evidence>
<evidence type="ECO:0000313" key="2">
    <source>
        <dbReference type="EMBL" id="MEX0405664.1"/>
    </source>
</evidence>
<dbReference type="InterPro" id="IPR008538">
    <property type="entry name" value="Uma2"/>
</dbReference>
<keyword evidence="2" id="KW-0378">Hydrolase</keyword>
<dbReference type="EMBL" id="JBDPGJ010000002">
    <property type="protein sequence ID" value="MEX0405664.1"/>
    <property type="molecule type" value="Genomic_DNA"/>
</dbReference>
<dbReference type="Pfam" id="PF05685">
    <property type="entry name" value="Uma2"/>
    <property type="match status" value="1"/>
</dbReference>
<dbReference type="SUPFAM" id="SSF52980">
    <property type="entry name" value="Restriction endonuclease-like"/>
    <property type="match status" value="1"/>
</dbReference>
<evidence type="ECO:0000259" key="1">
    <source>
        <dbReference type="Pfam" id="PF05685"/>
    </source>
</evidence>
<dbReference type="Gene3D" id="3.90.1570.10">
    <property type="entry name" value="tt1808, chain A"/>
    <property type="match status" value="1"/>
</dbReference>
<reference evidence="2 3" key="1">
    <citation type="submission" date="2024-05" db="EMBL/GenBank/DDBJ databases">
        <authorList>
            <person name="Jiang F."/>
        </authorList>
    </citation>
    <scope>NUCLEOTIDE SEQUENCE [LARGE SCALE GENOMIC DNA]</scope>
    <source>
        <strain evidence="2 3">LZ166</strain>
    </source>
</reference>
<dbReference type="PANTHER" id="PTHR36558">
    <property type="entry name" value="GLR1098 PROTEIN"/>
    <property type="match status" value="1"/>
</dbReference>
<dbReference type="CDD" id="cd06260">
    <property type="entry name" value="DUF820-like"/>
    <property type="match status" value="1"/>
</dbReference>
<dbReference type="RefSeq" id="WP_367953551.1">
    <property type="nucleotide sequence ID" value="NZ_JBDPGJ010000002.1"/>
</dbReference>
<keyword evidence="3" id="KW-1185">Reference proteome</keyword>
<protein>
    <submittedName>
        <fullName evidence="2">Uma2 family endonuclease</fullName>
    </submittedName>
</protein>
<gene>
    <name evidence="2" type="ORF">ABGN05_08330</name>
</gene>
<keyword evidence="2" id="KW-0540">Nuclease</keyword>
<organism evidence="2 3">
    <name type="scientific">Aquibium pacificus</name>
    <dbReference type="NCBI Taxonomy" id="3153579"/>
    <lineage>
        <taxon>Bacteria</taxon>
        <taxon>Pseudomonadati</taxon>
        <taxon>Pseudomonadota</taxon>
        <taxon>Alphaproteobacteria</taxon>
        <taxon>Hyphomicrobiales</taxon>
        <taxon>Phyllobacteriaceae</taxon>
        <taxon>Aquibium</taxon>
    </lineage>
</organism>
<feature type="domain" description="Putative restriction endonuclease" evidence="1">
    <location>
        <begin position="12"/>
        <end position="157"/>
    </location>
</feature>
<keyword evidence="2" id="KW-0255">Endonuclease</keyword>
<comment type="caution">
    <text evidence="2">The sequence shown here is derived from an EMBL/GenBank/DDBJ whole genome shotgun (WGS) entry which is preliminary data.</text>
</comment>
<sequence length="187" mass="20874">MNIQSKLPTTPDEFLRWNEGREGKREFVRGRVVEMMINVTKRHAVLATRLAAILLRQFPYPEFAVGSADFGVRTPAGIRYPDIFVDRATPESLDSDLAASCPILLAEVLSSSSHDRDFVEKLSDYTGVETLLYYLIVSQDDPRVWQWSRTGGGWVGPAELAGRDKCIELPDLGARVELSELYAGIGQ</sequence>
<dbReference type="InterPro" id="IPR011335">
    <property type="entry name" value="Restrct_endonuc-II-like"/>
</dbReference>
<accession>A0ABV3SG12</accession>
<dbReference type="InterPro" id="IPR012296">
    <property type="entry name" value="Nuclease_put_TT1808"/>
</dbReference>
<dbReference type="PANTHER" id="PTHR36558:SF1">
    <property type="entry name" value="RESTRICTION ENDONUCLEASE DOMAIN-CONTAINING PROTEIN-RELATED"/>
    <property type="match status" value="1"/>
</dbReference>
<dbReference type="GO" id="GO:0004519">
    <property type="term" value="F:endonuclease activity"/>
    <property type="evidence" value="ECO:0007669"/>
    <property type="project" value="UniProtKB-KW"/>
</dbReference>
<dbReference type="Proteomes" id="UP001556692">
    <property type="component" value="Unassembled WGS sequence"/>
</dbReference>